<gene>
    <name evidence="4" type="ORF">GGD89_001261</name>
</gene>
<dbReference type="AlphaFoldDB" id="A0A7W6W990"/>
<evidence type="ECO:0000313" key="5">
    <source>
        <dbReference type="Proteomes" id="UP000554286"/>
    </source>
</evidence>
<feature type="region of interest" description="Disordered" evidence="2">
    <location>
        <begin position="506"/>
        <end position="535"/>
    </location>
</feature>
<name>A0A7W6W990_9PROT</name>
<dbReference type="SUPFAM" id="SSF52540">
    <property type="entry name" value="P-loop containing nucleoside triphosphate hydrolases"/>
    <property type="match status" value="1"/>
</dbReference>
<dbReference type="EMBL" id="JACIGK010000007">
    <property type="protein sequence ID" value="MBB4265639.1"/>
    <property type="molecule type" value="Genomic_DNA"/>
</dbReference>
<feature type="coiled-coil region" evidence="1">
    <location>
        <begin position="270"/>
        <end position="300"/>
    </location>
</feature>
<keyword evidence="1" id="KW-0175">Coiled coil</keyword>
<dbReference type="Proteomes" id="UP000554286">
    <property type="component" value="Unassembled WGS sequence"/>
</dbReference>
<dbReference type="InterPro" id="IPR038734">
    <property type="entry name" value="YhaN_AAA"/>
</dbReference>
<dbReference type="Gene3D" id="3.40.50.300">
    <property type="entry name" value="P-loop containing nucleotide triphosphate hydrolases"/>
    <property type="match status" value="2"/>
</dbReference>
<dbReference type="RefSeq" id="WP_184043259.1">
    <property type="nucleotide sequence ID" value="NZ_JACIGK010000007.1"/>
</dbReference>
<dbReference type="Pfam" id="PF13514">
    <property type="entry name" value="AAA_27"/>
    <property type="match status" value="1"/>
</dbReference>
<evidence type="ECO:0000259" key="3">
    <source>
        <dbReference type="Pfam" id="PF13514"/>
    </source>
</evidence>
<feature type="compositionally biased region" description="Basic and acidic residues" evidence="2">
    <location>
        <begin position="506"/>
        <end position="523"/>
    </location>
</feature>
<evidence type="ECO:0000256" key="1">
    <source>
        <dbReference type="SAM" id="Coils"/>
    </source>
</evidence>
<dbReference type="InterPro" id="IPR027417">
    <property type="entry name" value="P-loop_NTPase"/>
</dbReference>
<dbReference type="PANTHER" id="PTHR41259:SF1">
    <property type="entry name" value="DOUBLE-STRAND BREAK REPAIR RAD50 ATPASE, PUTATIVE-RELATED"/>
    <property type="match status" value="1"/>
</dbReference>
<sequence>MRLARLHLEKYGHLTDATLDLSARAPDLHLILGANEAGKSTTQAAIADLLFGFGHKTRFDYRHAQADLRVGARLEADGVSLDAWRRKGRADTLLGADGAVLDEAPLAALLGGVERAAFEQQFSLSHDRLRAGGQAMLRADSDLGRVLFQAGAGLEGLGARLDALEAEADRLFKPRGQTQVVAVAWRRRTEALRRQREATVSDRDYAAARRAAAEAQAAREAESARHGALHARRARLERARRVSPLLSGIDAALDERRELADAPDLPADTRDRLTAAARAAEAARDKARDAAEAAARARAARDAITVDEALLARADEIALLLDTRRGRFVTAEEDGPKREAERRAHEDTIRALGREVGLPGLTAATVADHRPTRARMATLRTLAARHASVAPAAAAAAQARDKARHALARARAEVEAMGPGPDPAALVQVLDAATADPGLGERLRGARDRVDGIRDEIERARAALAPPAPEGTARAALPMTAAAGAMAETLAARDAALQDLRQRRDDLDRDRADKDRQRRDLVEHGGAVPETRLTEARDRRDAGWARLRGRLAEGVVPEEAALDAHAAALAEADRVADDRFAAAATSGQLAAREADLRALDAARAGVATAIAEAGERRAALLESWRAAWAGSGVDPGPPAVMAAWLRALEAVEALAVDLARAEADRADLQAVETRHRVALGRALADLGEAGAEDESLTERVRRAQRLRSTLDQRVHARTRAEDAVRRLTEAEAEATTAATAAGRALDTWRADWAAALAAWVLPAETDPAAVDPVLDAWDTIGRAHDAIAGADGLAHRIATMHRDQMVFRDDLARLLAAVAPDLADQPPLRAAQALGERLETARTQRARREDAAGRVDACEEALATARDGERHAHAALAASLARLGVETVEAAAPILDRIERRAALDATVSAARARLAEAGDGRTEADVRTEVAGLAADGIAEGDVDAIGARLDTVAEDERRAFDAVQALSEELARHRATVEGFDQAGAAAAEAAEDAEQARAEALRAAERAIRVRATATLLRHAIARYQAENEAPLLSRAGALFGALTLGRYGGLLVDREDPDAPSLRARPADGGATVPMEGLSDGARDQLFLALRLAGLEALLARGTRLPFIADDLFVHFDDARAAAGLRVLADLAARTQVLVFTHHRHLVDLAEAAIPGRFAPRDMGA</sequence>
<keyword evidence="5" id="KW-1185">Reference proteome</keyword>
<evidence type="ECO:0000313" key="4">
    <source>
        <dbReference type="EMBL" id="MBB4265639.1"/>
    </source>
</evidence>
<comment type="caution">
    <text evidence="4">The sequence shown here is derived from an EMBL/GenBank/DDBJ whole genome shotgun (WGS) entry which is preliminary data.</text>
</comment>
<reference evidence="4 5" key="1">
    <citation type="submission" date="2020-08" db="EMBL/GenBank/DDBJ databases">
        <title>Genome sequencing of Purple Non-Sulfur Bacteria from various extreme environments.</title>
        <authorList>
            <person name="Mayer M."/>
        </authorList>
    </citation>
    <scope>NUCLEOTIDE SEQUENCE [LARGE SCALE GENOMIC DNA]</scope>
    <source>
        <strain evidence="4 5">JA131</strain>
    </source>
</reference>
<protein>
    <submittedName>
        <fullName evidence="4">Uncharacterized protein YhaN</fullName>
    </submittedName>
</protein>
<dbReference type="PANTHER" id="PTHR41259">
    <property type="entry name" value="DOUBLE-STRAND BREAK REPAIR RAD50 ATPASE, PUTATIVE-RELATED"/>
    <property type="match status" value="1"/>
</dbReference>
<feature type="domain" description="YhaN AAA" evidence="3">
    <location>
        <begin position="1"/>
        <end position="205"/>
    </location>
</feature>
<feature type="coiled-coil region" evidence="1">
    <location>
        <begin position="982"/>
        <end position="1013"/>
    </location>
</feature>
<evidence type="ECO:0000256" key="2">
    <source>
        <dbReference type="SAM" id="MobiDB-lite"/>
    </source>
</evidence>
<accession>A0A7W6W990</accession>
<proteinExistence type="predicted"/>
<organism evidence="4 5">
    <name type="scientific">Roseospira visakhapatnamensis</name>
    <dbReference type="NCBI Taxonomy" id="390880"/>
    <lineage>
        <taxon>Bacteria</taxon>
        <taxon>Pseudomonadati</taxon>
        <taxon>Pseudomonadota</taxon>
        <taxon>Alphaproteobacteria</taxon>
        <taxon>Rhodospirillales</taxon>
        <taxon>Rhodospirillaceae</taxon>
        <taxon>Roseospira</taxon>
    </lineage>
</organism>